<sequence length="445" mass="46392">MALSVGQKAGWGLADMGIVVFVVVKQLLVLAYLTAFLGVPVGIAGFVTTAVLIFDMITDPLIGYLSDKTRTRFGRRAPWMFIGVLVMSVGMVGLFSVPEGMGMSANVAWVIAGFGVATIGFTMVAIPYGAQAGEITQDPKERSAMTGWRMAFASVGILIGGAVIPGLAGSMGYAMAALAVSPLMIGAVWFSLWSVRKAPRIETPVTVSFKGILGLVLSNRAFMVLVVLYGVMTLAIAMITAGLPFAALYLIVDSGDTMLSGAASALTTLSLMFAAFVVGSILSQAFWVLLSNRLGKVGALIVGLLLYIALLYALYSALPSVNVTAIAGMFVLAGMTNGAYQQIPWAMYPDLMDVTRRESGAAIEGAFSAVWLFGQKLANAVAPAILGLTLAAAGWLETTDGTIAQSDGAIATLQMAITLIPAAILFVAVLGLAFIYRPMAARALA</sequence>
<comment type="similarity">
    <text evidence="1">Belongs to the sodium:galactoside symporter (TC 2.A.2) family.</text>
</comment>
<dbReference type="InterPro" id="IPR039672">
    <property type="entry name" value="MFS_2"/>
</dbReference>
<dbReference type="Proteomes" id="UP000198926">
    <property type="component" value="Unassembled WGS sequence"/>
</dbReference>
<keyword evidence="8" id="KW-1185">Reference proteome</keyword>
<dbReference type="AlphaFoldDB" id="A0A1I6MH25"/>
<dbReference type="GO" id="GO:0005886">
    <property type="term" value="C:plasma membrane"/>
    <property type="evidence" value="ECO:0007669"/>
    <property type="project" value="TreeGrafter"/>
</dbReference>
<dbReference type="Gene3D" id="1.20.1250.20">
    <property type="entry name" value="MFS general substrate transporter like domains"/>
    <property type="match status" value="1"/>
</dbReference>
<protein>
    <submittedName>
        <fullName evidence="7">Na+/melibiose symporter</fullName>
    </submittedName>
</protein>
<feature type="transmembrane region" description="Helical" evidence="5">
    <location>
        <begin position="174"/>
        <end position="193"/>
    </location>
</feature>
<dbReference type="STRING" id="1123755.SAMN05444714_1791"/>
<evidence type="ECO:0000259" key="6">
    <source>
        <dbReference type="PROSITE" id="PS50850"/>
    </source>
</evidence>
<accession>A0A1I6MH25</accession>
<feature type="transmembrane region" description="Helical" evidence="5">
    <location>
        <begin position="222"/>
        <end position="251"/>
    </location>
</feature>
<feature type="transmembrane region" description="Helical" evidence="5">
    <location>
        <begin position="377"/>
        <end position="396"/>
    </location>
</feature>
<evidence type="ECO:0000256" key="3">
    <source>
        <dbReference type="ARBA" id="ARBA00022989"/>
    </source>
</evidence>
<feature type="transmembrane region" description="Helical" evidence="5">
    <location>
        <begin position="297"/>
        <end position="315"/>
    </location>
</feature>
<dbReference type="Pfam" id="PF13347">
    <property type="entry name" value="MFS_2"/>
    <property type="match status" value="1"/>
</dbReference>
<dbReference type="GO" id="GO:0008643">
    <property type="term" value="P:carbohydrate transport"/>
    <property type="evidence" value="ECO:0007669"/>
    <property type="project" value="InterPro"/>
</dbReference>
<dbReference type="SUPFAM" id="SSF103473">
    <property type="entry name" value="MFS general substrate transporter"/>
    <property type="match status" value="1"/>
</dbReference>
<organism evidence="7 8">
    <name type="scientific">Yoonia litorea</name>
    <dbReference type="NCBI Taxonomy" id="1123755"/>
    <lineage>
        <taxon>Bacteria</taxon>
        <taxon>Pseudomonadati</taxon>
        <taxon>Pseudomonadota</taxon>
        <taxon>Alphaproteobacteria</taxon>
        <taxon>Rhodobacterales</taxon>
        <taxon>Paracoccaceae</taxon>
        <taxon>Yoonia</taxon>
    </lineage>
</organism>
<keyword evidence="3 5" id="KW-1133">Transmembrane helix</keyword>
<feature type="transmembrane region" description="Helical" evidence="5">
    <location>
        <begin position="43"/>
        <end position="65"/>
    </location>
</feature>
<dbReference type="PROSITE" id="PS50850">
    <property type="entry name" value="MFS"/>
    <property type="match status" value="1"/>
</dbReference>
<dbReference type="PANTHER" id="PTHR11328">
    <property type="entry name" value="MAJOR FACILITATOR SUPERFAMILY DOMAIN-CONTAINING PROTEIN"/>
    <property type="match status" value="1"/>
</dbReference>
<proteinExistence type="inferred from homology"/>
<reference evidence="7 8" key="1">
    <citation type="submission" date="2016-10" db="EMBL/GenBank/DDBJ databases">
        <authorList>
            <person name="de Groot N.N."/>
        </authorList>
    </citation>
    <scope>NUCLEOTIDE SEQUENCE [LARGE SCALE GENOMIC DNA]</scope>
    <source>
        <strain evidence="7 8">DSM 29433</strain>
    </source>
</reference>
<dbReference type="EMBL" id="FOZM01000001">
    <property type="protein sequence ID" value="SFS15020.1"/>
    <property type="molecule type" value="Genomic_DNA"/>
</dbReference>
<evidence type="ECO:0000256" key="5">
    <source>
        <dbReference type="SAM" id="Phobius"/>
    </source>
</evidence>
<feature type="transmembrane region" description="Helical" evidence="5">
    <location>
        <begin position="107"/>
        <end position="129"/>
    </location>
</feature>
<feature type="transmembrane region" description="Helical" evidence="5">
    <location>
        <begin position="416"/>
        <end position="436"/>
    </location>
</feature>
<feature type="transmembrane region" description="Helical" evidence="5">
    <location>
        <begin position="77"/>
        <end position="95"/>
    </location>
</feature>
<dbReference type="RefSeq" id="WP_090206604.1">
    <property type="nucleotide sequence ID" value="NZ_FOZM01000001.1"/>
</dbReference>
<evidence type="ECO:0000256" key="4">
    <source>
        <dbReference type="ARBA" id="ARBA00023136"/>
    </source>
</evidence>
<feature type="transmembrane region" description="Helical" evidence="5">
    <location>
        <begin position="150"/>
        <end position="168"/>
    </location>
</feature>
<evidence type="ECO:0000313" key="8">
    <source>
        <dbReference type="Proteomes" id="UP000198926"/>
    </source>
</evidence>
<feature type="domain" description="Major facilitator superfamily (MFS) profile" evidence="6">
    <location>
        <begin position="1"/>
        <end position="440"/>
    </location>
</feature>
<feature type="transmembrane region" description="Helical" evidence="5">
    <location>
        <begin position="271"/>
        <end position="290"/>
    </location>
</feature>
<evidence type="ECO:0000256" key="2">
    <source>
        <dbReference type="ARBA" id="ARBA00022692"/>
    </source>
</evidence>
<gene>
    <name evidence="7" type="ORF">SAMN05444714_1791</name>
</gene>
<dbReference type="InterPro" id="IPR020846">
    <property type="entry name" value="MFS_dom"/>
</dbReference>
<dbReference type="GO" id="GO:0015293">
    <property type="term" value="F:symporter activity"/>
    <property type="evidence" value="ECO:0007669"/>
    <property type="project" value="InterPro"/>
</dbReference>
<evidence type="ECO:0000313" key="7">
    <source>
        <dbReference type="EMBL" id="SFS15020.1"/>
    </source>
</evidence>
<dbReference type="PANTHER" id="PTHR11328:SF24">
    <property type="entry name" value="MAJOR FACILITATOR SUPERFAMILY (MFS) PROFILE DOMAIN-CONTAINING PROTEIN"/>
    <property type="match status" value="1"/>
</dbReference>
<dbReference type="OrthoDB" id="7584869at2"/>
<feature type="transmembrane region" description="Helical" evidence="5">
    <location>
        <begin position="12"/>
        <end position="37"/>
    </location>
</feature>
<evidence type="ECO:0000256" key="1">
    <source>
        <dbReference type="ARBA" id="ARBA00009617"/>
    </source>
</evidence>
<keyword evidence="2 5" id="KW-0812">Transmembrane</keyword>
<dbReference type="InterPro" id="IPR036259">
    <property type="entry name" value="MFS_trans_sf"/>
</dbReference>
<keyword evidence="4 5" id="KW-0472">Membrane</keyword>
<name>A0A1I6MH25_9RHOB</name>
<feature type="transmembrane region" description="Helical" evidence="5">
    <location>
        <begin position="321"/>
        <end position="340"/>
    </location>
</feature>